<sequence length="494" mass="52596">MITDGLSSLITVCHNGGCDHASEMVSGIRSLSRPLNGAMNSERSRLSGTAVDLVSALAVGLGSSFEPLVSLFVPTLLGLCGRTNKIFTSRAKCCILTIIEHTQLPSILHYLADMATQKSALQRLTAAEAVLACLNCLNPPDLEKETRARLVEDFIKVTARDASPDVRKASKQIFGAYKTLMPARVENFVNPLTPTVKKYLDIKNHSKTNRAMPAAKETRPKVTAIKQNESLPQPRPTVAHGITRTTRALHMPTRRDPVRPPSITTQRAQCSRPLVKPGPQRPATKSNVGIGCNALSDPPRTGGARRVPLPATTDAGPSKGSFATEVHKPIPGTRSAASAPKVAKTAARTGLVQPSLKAPAKGRTKSVPKPLPRSHSPVVRAAAVPLPPSPEPSAAVAPPTLVGSPKENNAATTPAFEQQTVSENSAGQSTCPSPSKTPITALLASIQRGFLFTPASPLSPPHTYQPDANARTRTNQQTEDDEWPTLNMTRPLRS</sequence>
<dbReference type="Pfam" id="PF12348">
    <property type="entry name" value="CLASP_N"/>
    <property type="match status" value="1"/>
</dbReference>
<organism evidence="8 9">
    <name type="scientific">Pisolithus microcarpus 441</name>
    <dbReference type="NCBI Taxonomy" id="765257"/>
    <lineage>
        <taxon>Eukaryota</taxon>
        <taxon>Fungi</taxon>
        <taxon>Dikarya</taxon>
        <taxon>Basidiomycota</taxon>
        <taxon>Agaricomycotina</taxon>
        <taxon>Agaricomycetes</taxon>
        <taxon>Agaricomycetidae</taxon>
        <taxon>Boletales</taxon>
        <taxon>Sclerodermatineae</taxon>
        <taxon>Pisolithaceae</taxon>
        <taxon>Pisolithus</taxon>
    </lineage>
</organism>
<feature type="compositionally biased region" description="Low complexity" evidence="6">
    <location>
        <begin position="335"/>
        <end position="347"/>
    </location>
</feature>
<dbReference type="InterPro" id="IPR016024">
    <property type="entry name" value="ARM-type_fold"/>
</dbReference>
<keyword evidence="3" id="KW-0132">Cell division</keyword>
<dbReference type="Proteomes" id="UP000054018">
    <property type="component" value="Unassembled WGS sequence"/>
</dbReference>
<comment type="similarity">
    <text evidence="2">Belongs to the CLASP family.</text>
</comment>
<reference evidence="8 9" key="1">
    <citation type="submission" date="2014-04" db="EMBL/GenBank/DDBJ databases">
        <authorList>
            <consortium name="DOE Joint Genome Institute"/>
            <person name="Kuo A."/>
            <person name="Kohler A."/>
            <person name="Costa M.D."/>
            <person name="Nagy L.G."/>
            <person name="Floudas D."/>
            <person name="Copeland A."/>
            <person name="Barry K.W."/>
            <person name="Cichocki N."/>
            <person name="Veneault-Fourrey C."/>
            <person name="LaButti K."/>
            <person name="Lindquist E.A."/>
            <person name="Lipzen A."/>
            <person name="Lundell T."/>
            <person name="Morin E."/>
            <person name="Murat C."/>
            <person name="Sun H."/>
            <person name="Tunlid A."/>
            <person name="Henrissat B."/>
            <person name="Grigoriev I.V."/>
            <person name="Hibbett D.S."/>
            <person name="Martin F."/>
            <person name="Nordberg H.P."/>
            <person name="Cantor M.N."/>
            <person name="Hua S.X."/>
        </authorList>
    </citation>
    <scope>NUCLEOTIDE SEQUENCE [LARGE SCALE GENOMIC DNA]</scope>
    <source>
        <strain evidence="8 9">441</strain>
    </source>
</reference>
<evidence type="ECO:0000256" key="6">
    <source>
        <dbReference type="SAM" id="MobiDB-lite"/>
    </source>
</evidence>
<dbReference type="GO" id="GO:0051301">
    <property type="term" value="P:cell division"/>
    <property type="evidence" value="ECO:0007669"/>
    <property type="project" value="UniProtKB-KW"/>
</dbReference>
<dbReference type="GO" id="GO:0005815">
    <property type="term" value="C:microtubule organizing center"/>
    <property type="evidence" value="ECO:0007669"/>
    <property type="project" value="TreeGrafter"/>
</dbReference>
<dbReference type="Gene3D" id="1.25.10.10">
    <property type="entry name" value="Leucine-rich Repeat Variant"/>
    <property type="match status" value="1"/>
</dbReference>
<dbReference type="GO" id="GO:0005876">
    <property type="term" value="C:spindle microtubule"/>
    <property type="evidence" value="ECO:0007669"/>
    <property type="project" value="TreeGrafter"/>
</dbReference>
<dbReference type="InterPro" id="IPR011989">
    <property type="entry name" value="ARM-like"/>
</dbReference>
<keyword evidence="5" id="KW-0498">Mitosis</keyword>
<dbReference type="GO" id="GO:1990023">
    <property type="term" value="C:mitotic spindle midzone"/>
    <property type="evidence" value="ECO:0007669"/>
    <property type="project" value="TreeGrafter"/>
</dbReference>
<gene>
    <name evidence="8" type="ORF">PISMIDRAFT_169034</name>
</gene>
<proteinExistence type="inferred from homology"/>
<dbReference type="EMBL" id="KN833695">
    <property type="protein sequence ID" value="KIK27774.1"/>
    <property type="molecule type" value="Genomic_DNA"/>
</dbReference>
<name>A0A0C9ZNZ2_9AGAM</name>
<reference evidence="9" key="2">
    <citation type="submission" date="2015-01" db="EMBL/GenBank/DDBJ databases">
        <title>Evolutionary Origins and Diversification of the Mycorrhizal Mutualists.</title>
        <authorList>
            <consortium name="DOE Joint Genome Institute"/>
            <consortium name="Mycorrhizal Genomics Consortium"/>
            <person name="Kohler A."/>
            <person name="Kuo A."/>
            <person name="Nagy L.G."/>
            <person name="Floudas D."/>
            <person name="Copeland A."/>
            <person name="Barry K.W."/>
            <person name="Cichocki N."/>
            <person name="Veneault-Fourrey C."/>
            <person name="LaButti K."/>
            <person name="Lindquist E.A."/>
            <person name="Lipzen A."/>
            <person name="Lundell T."/>
            <person name="Morin E."/>
            <person name="Murat C."/>
            <person name="Riley R."/>
            <person name="Ohm R."/>
            <person name="Sun H."/>
            <person name="Tunlid A."/>
            <person name="Henrissat B."/>
            <person name="Grigoriev I.V."/>
            <person name="Hibbett D.S."/>
            <person name="Martin F."/>
        </authorList>
    </citation>
    <scope>NUCLEOTIDE SEQUENCE [LARGE SCALE GENOMIC DNA]</scope>
    <source>
        <strain evidence="9">441</strain>
    </source>
</reference>
<dbReference type="PANTHER" id="PTHR21567:SF60">
    <property type="entry name" value="CLASP N-TERMINAL DOMAIN-CONTAINING PROTEIN"/>
    <property type="match status" value="1"/>
</dbReference>
<evidence type="ECO:0000256" key="2">
    <source>
        <dbReference type="ARBA" id="ARBA00009549"/>
    </source>
</evidence>
<evidence type="ECO:0000256" key="3">
    <source>
        <dbReference type="ARBA" id="ARBA00022618"/>
    </source>
</evidence>
<evidence type="ECO:0000313" key="8">
    <source>
        <dbReference type="EMBL" id="KIK27774.1"/>
    </source>
</evidence>
<feature type="domain" description="TOG" evidence="7">
    <location>
        <begin position="1"/>
        <end position="214"/>
    </location>
</feature>
<evidence type="ECO:0000256" key="4">
    <source>
        <dbReference type="ARBA" id="ARBA00022701"/>
    </source>
</evidence>
<comment type="subcellular location">
    <subcellularLocation>
        <location evidence="1">Cytoplasm</location>
        <location evidence="1">Cytoskeleton</location>
        <location evidence="1">Spindle</location>
    </subcellularLocation>
</comment>
<evidence type="ECO:0000256" key="1">
    <source>
        <dbReference type="ARBA" id="ARBA00004186"/>
    </source>
</evidence>
<accession>A0A0C9ZNZ2</accession>
<feature type="compositionally biased region" description="Polar residues" evidence="6">
    <location>
        <begin position="406"/>
        <end position="436"/>
    </location>
</feature>
<protein>
    <recommendedName>
        <fullName evidence="7">TOG domain-containing protein</fullName>
    </recommendedName>
</protein>
<dbReference type="OrthoDB" id="46159at2759"/>
<keyword evidence="5" id="KW-0131">Cell cycle</keyword>
<dbReference type="InterPro" id="IPR034085">
    <property type="entry name" value="TOG"/>
</dbReference>
<evidence type="ECO:0000256" key="5">
    <source>
        <dbReference type="ARBA" id="ARBA00022776"/>
    </source>
</evidence>
<dbReference type="HOGENOM" id="CLU_015717_0_0_1"/>
<feature type="region of interest" description="Disordered" evidence="6">
    <location>
        <begin position="252"/>
        <end position="436"/>
    </location>
</feature>
<dbReference type="InterPro" id="IPR024395">
    <property type="entry name" value="CLASP_N_dom"/>
</dbReference>
<dbReference type="AlphaFoldDB" id="A0A0C9ZNZ2"/>
<keyword evidence="4" id="KW-0493">Microtubule</keyword>
<dbReference type="SMART" id="SM01349">
    <property type="entry name" value="TOG"/>
    <property type="match status" value="1"/>
</dbReference>
<keyword evidence="9" id="KW-1185">Reference proteome</keyword>
<evidence type="ECO:0000259" key="7">
    <source>
        <dbReference type="SMART" id="SM01349"/>
    </source>
</evidence>
<dbReference type="GO" id="GO:0005881">
    <property type="term" value="C:cytoplasmic microtubule"/>
    <property type="evidence" value="ECO:0007669"/>
    <property type="project" value="TreeGrafter"/>
</dbReference>
<dbReference type="STRING" id="765257.A0A0C9ZNZ2"/>
<dbReference type="PANTHER" id="PTHR21567">
    <property type="entry name" value="CLASP"/>
    <property type="match status" value="1"/>
</dbReference>
<dbReference type="GO" id="GO:0008017">
    <property type="term" value="F:microtubule binding"/>
    <property type="evidence" value="ECO:0007669"/>
    <property type="project" value="TreeGrafter"/>
</dbReference>
<evidence type="ECO:0000313" key="9">
    <source>
        <dbReference type="Proteomes" id="UP000054018"/>
    </source>
</evidence>
<dbReference type="SUPFAM" id="SSF48371">
    <property type="entry name" value="ARM repeat"/>
    <property type="match status" value="1"/>
</dbReference>
<dbReference type="GO" id="GO:0090307">
    <property type="term" value="P:mitotic spindle assembly"/>
    <property type="evidence" value="ECO:0007669"/>
    <property type="project" value="TreeGrafter"/>
</dbReference>
<feature type="region of interest" description="Disordered" evidence="6">
    <location>
        <begin position="453"/>
        <end position="494"/>
    </location>
</feature>